<feature type="region of interest" description="Disordered" evidence="6">
    <location>
        <begin position="317"/>
        <end position="338"/>
    </location>
</feature>
<keyword evidence="1" id="KW-0597">Phosphoprotein</keyword>
<feature type="compositionally biased region" description="Polar residues" evidence="6">
    <location>
        <begin position="317"/>
        <end position="335"/>
    </location>
</feature>
<keyword evidence="5" id="KW-0539">Nucleus</keyword>
<evidence type="ECO:0000313" key="7">
    <source>
        <dbReference type="Proteomes" id="UP000050795"/>
    </source>
</evidence>
<accession>A0AA85JZ99</accession>
<dbReference type="AlphaFoldDB" id="A0AA85JZ99"/>
<keyword evidence="4" id="KW-0804">Transcription</keyword>
<dbReference type="WBParaSite" id="TREG1_55270.1">
    <property type="protein sequence ID" value="TREG1_55270.1"/>
    <property type="gene ID" value="TREG1_55270"/>
</dbReference>
<evidence type="ECO:0000256" key="3">
    <source>
        <dbReference type="ARBA" id="ARBA00023125"/>
    </source>
</evidence>
<dbReference type="InterPro" id="IPR052412">
    <property type="entry name" value="CC-Dev_Transcription_Reg"/>
</dbReference>
<dbReference type="GO" id="GO:0000981">
    <property type="term" value="F:DNA-binding transcription factor activity, RNA polymerase II-specific"/>
    <property type="evidence" value="ECO:0007669"/>
    <property type="project" value="TreeGrafter"/>
</dbReference>
<evidence type="ECO:0000256" key="1">
    <source>
        <dbReference type="ARBA" id="ARBA00022553"/>
    </source>
</evidence>
<dbReference type="PANTHER" id="PTHR13059:SF13">
    <property type="entry name" value="PROTEIN CAPICUA HOMOLOG"/>
    <property type="match status" value="1"/>
</dbReference>
<sequence length="408" mass="44823">MYNEYEHLCHKLIIMTSSGEGEESIPTDSNNDSQITEVNYKSMVVSTSPMRTSEEEDFTKCQNSCKRSNENLHEPQNLRISSENNKNNIPSCTNLITSGLDLNLSTDQPFSHWRRMKKLCTTNIIRKEIDSATITGTPVCQTTSTDNPDNATTITASSITTNCEVNSVLPSSTNTVNTTCHNTCYDSSEISGFNLSSKSSRIYQNFSNPTSSIVPLANNSLLLEPTRFNSLNSTGTSITATLTTMNMQQRFKKGDVVKTPNGVRKKFNGKQWRRLCSREGCTKESQRRGFCSRHLSMKGKEMRVMGYAAAVAALNSSGDSKYTGSCTSKESGSNRNKLHSLTSPSSSLFISPSIFSPYKLTPYLPSSVISSSTTTNTVDTALFTSNSSVTLTSVTGVFCPNSRHFLSH</sequence>
<dbReference type="PANTHER" id="PTHR13059">
    <property type="entry name" value="HMG-BOX TRANSCRIPTION FACTOR BBX"/>
    <property type="match status" value="1"/>
</dbReference>
<reference evidence="8" key="2">
    <citation type="submission" date="2023-11" db="UniProtKB">
        <authorList>
            <consortium name="WormBaseParasite"/>
        </authorList>
    </citation>
    <scope>IDENTIFICATION</scope>
</reference>
<keyword evidence="3" id="KW-0238">DNA-binding</keyword>
<name>A0AA85JZ99_TRIRE</name>
<organism evidence="7 8">
    <name type="scientific">Trichobilharzia regenti</name>
    <name type="common">Nasal bird schistosome</name>
    <dbReference type="NCBI Taxonomy" id="157069"/>
    <lineage>
        <taxon>Eukaryota</taxon>
        <taxon>Metazoa</taxon>
        <taxon>Spiralia</taxon>
        <taxon>Lophotrochozoa</taxon>
        <taxon>Platyhelminthes</taxon>
        <taxon>Trematoda</taxon>
        <taxon>Digenea</taxon>
        <taxon>Strigeidida</taxon>
        <taxon>Schistosomatoidea</taxon>
        <taxon>Schistosomatidae</taxon>
        <taxon>Trichobilharzia</taxon>
    </lineage>
</organism>
<evidence type="ECO:0000313" key="8">
    <source>
        <dbReference type="WBParaSite" id="TREG1_55270.1"/>
    </source>
</evidence>
<evidence type="ECO:0000256" key="5">
    <source>
        <dbReference type="ARBA" id="ARBA00023242"/>
    </source>
</evidence>
<proteinExistence type="predicted"/>
<evidence type="ECO:0000256" key="6">
    <source>
        <dbReference type="SAM" id="MobiDB-lite"/>
    </source>
</evidence>
<evidence type="ECO:0000256" key="4">
    <source>
        <dbReference type="ARBA" id="ARBA00023163"/>
    </source>
</evidence>
<dbReference type="GO" id="GO:0005634">
    <property type="term" value="C:nucleus"/>
    <property type="evidence" value="ECO:0007669"/>
    <property type="project" value="TreeGrafter"/>
</dbReference>
<reference evidence="7" key="1">
    <citation type="submission" date="2022-06" db="EMBL/GenBank/DDBJ databases">
        <authorList>
            <person name="Berger JAMES D."/>
            <person name="Berger JAMES D."/>
        </authorList>
    </citation>
    <scope>NUCLEOTIDE SEQUENCE [LARGE SCALE GENOMIC DNA]</scope>
</reference>
<dbReference type="Proteomes" id="UP000050795">
    <property type="component" value="Unassembled WGS sequence"/>
</dbReference>
<evidence type="ECO:0000256" key="2">
    <source>
        <dbReference type="ARBA" id="ARBA00023015"/>
    </source>
</evidence>
<dbReference type="GO" id="GO:0000977">
    <property type="term" value="F:RNA polymerase II transcription regulatory region sequence-specific DNA binding"/>
    <property type="evidence" value="ECO:0007669"/>
    <property type="project" value="TreeGrafter"/>
</dbReference>
<keyword evidence="7" id="KW-1185">Reference proteome</keyword>
<protein>
    <recommendedName>
        <fullName evidence="9">DUF4819 domain-containing protein</fullName>
    </recommendedName>
</protein>
<keyword evidence="2" id="KW-0805">Transcription regulation</keyword>
<evidence type="ECO:0008006" key="9">
    <source>
        <dbReference type="Google" id="ProtNLM"/>
    </source>
</evidence>